<dbReference type="Proteomes" id="UP001499854">
    <property type="component" value="Unassembled WGS sequence"/>
</dbReference>
<sequence>MATPRRWQLMDSAGPGYTGDEARRLLSNRADHGTYETWFEAGDGRLLAVCTNGERALVMLLADEGDSGQHLVDLQATGESGGFVLGNGQADVYANRDTVPFATAGRAVAHLIDHDVWPDDVTVEVP</sequence>
<proteinExistence type="predicted"/>
<dbReference type="EMBL" id="BAAAQM010000028">
    <property type="protein sequence ID" value="GAA1980947.1"/>
    <property type="molecule type" value="Genomic_DNA"/>
</dbReference>
<comment type="caution">
    <text evidence="1">The sequence shown here is derived from an EMBL/GenBank/DDBJ whole genome shotgun (WGS) entry which is preliminary data.</text>
</comment>
<evidence type="ECO:0000313" key="1">
    <source>
        <dbReference type="EMBL" id="GAA1980947.1"/>
    </source>
</evidence>
<accession>A0ABP5DIU0</accession>
<name>A0ABP5DIU0_9ACTN</name>
<dbReference type="RefSeq" id="WP_344659317.1">
    <property type="nucleotide sequence ID" value="NZ_BAAAQM010000028.1"/>
</dbReference>
<gene>
    <name evidence="1" type="ORF">GCM10009838_47650</name>
</gene>
<protein>
    <submittedName>
        <fullName evidence="1">Uncharacterized protein</fullName>
    </submittedName>
</protein>
<reference evidence="2" key="1">
    <citation type="journal article" date="2019" name="Int. J. Syst. Evol. Microbiol.">
        <title>The Global Catalogue of Microorganisms (GCM) 10K type strain sequencing project: providing services to taxonomists for standard genome sequencing and annotation.</title>
        <authorList>
            <consortium name="The Broad Institute Genomics Platform"/>
            <consortium name="The Broad Institute Genome Sequencing Center for Infectious Disease"/>
            <person name="Wu L."/>
            <person name="Ma J."/>
        </authorList>
    </citation>
    <scope>NUCLEOTIDE SEQUENCE [LARGE SCALE GENOMIC DNA]</scope>
    <source>
        <strain evidence="2">JCM 16013</strain>
    </source>
</reference>
<keyword evidence="2" id="KW-1185">Reference proteome</keyword>
<organism evidence="1 2">
    <name type="scientific">Catenulispora subtropica</name>
    <dbReference type="NCBI Taxonomy" id="450798"/>
    <lineage>
        <taxon>Bacteria</taxon>
        <taxon>Bacillati</taxon>
        <taxon>Actinomycetota</taxon>
        <taxon>Actinomycetes</taxon>
        <taxon>Catenulisporales</taxon>
        <taxon>Catenulisporaceae</taxon>
        <taxon>Catenulispora</taxon>
    </lineage>
</organism>
<evidence type="ECO:0000313" key="2">
    <source>
        <dbReference type="Proteomes" id="UP001499854"/>
    </source>
</evidence>